<evidence type="ECO:0000313" key="6">
    <source>
        <dbReference type="Proteomes" id="UP000007129"/>
    </source>
</evidence>
<keyword evidence="4" id="KW-0326">Glycosidase</keyword>
<dbReference type="PANTHER" id="PTHR12145">
    <property type="entry name" value="MANNAN ENDO-1,6-ALPHA-MANNOSIDASE DCW1"/>
    <property type="match status" value="1"/>
</dbReference>
<protein>
    <submittedName>
        <fullName evidence="5">Glycoside hydrolase family 76</fullName>
    </submittedName>
</protein>
<dbReference type="InParanoid" id="K2SK55"/>
<dbReference type="OrthoDB" id="5404840at2759"/>
<dbReference type="PANTHER" id="PTHR12145:SF36">
    <property type="entry name" value="MANNAN ENDO-1,6-ALPHA-MANNOSIDASE DCW1"/>
    <property type="match status" value="1"/>
</dbReference>
<dbReference type="InterPro" id="IPR005198">
    <property type="entry name" value="Glyco_hydro_76"/>
</dbReference>
<accession>K2SK55</accession>
<dbReference type="AlphaFoldDB" id="K2SK55"/>
<dbReference type="Proteomes" id="UP000007129">
    <property type="component" value="Unassembled WGS sequence"/>
</dbReference>
<evidence type="ECO:0000256" key="3">
    <source>
        <dbReference type="ARBA" id="ARBA00023180"/>
    </source>
</evidence>
<dbReference type="STRING" id="1126212.K2SK55"/>
<dbReference type="GO" id="GO:0008496">
    <property type="term" value="F:mannan endo-1,6-alpha-mannosidase activity"/>
    <property type="evidence" value="ECO:0007669"/>
    <property type="project" value="InterPro"/>
</dbReference>
<dbReference type="Pfam" id="PF03663">
    <property type="entry name" value="Glyco_hydro_76"/>
    <property type="match status" value="1"/>
</dbReference>
<keyword evidence="3" id="KW-0325">Glycoprotein</keyword>
<sequence length="89" mass="10029">MWMPRAAALQLDIDDPDSIKSAASTIAYGMMKSYTGNQTGQVPGYLPQPYYWWEAGSMFMTVSLRRKRRALYQSGIDWPADGGILVLHQ</sequence>
<dbReference type="InterPro" id="IPR014480">
    <property type="entry name" value="Mannan-1_6-alpha_mannosidase"/>
</dbReference>
<gene>
    <name evidence="5" type="ORF">MPH_05573</name>
</gene>
<dbReference type="HOGENOM" id="CLU_2455153_0_0_1"/>
<keyword evidence="2 5" id="KW-0378">Hydrolase</keyword>
<evidence type="ECO:0000256" key="1">
    <source>
        <dbReference type="ARBA" id="ARBA00022729"/>
    </source>
</evidence>
<dbReference type="GO" id="GO:0016052">
    <property type="term" value="P:carbohydrate catabolic process"/>
    <property type="evidence" value="ECO:0007669"/>
    <property type="project" value="InterPro"/>
</dbReference>
<comment type="caution">
    <text evidence="5">The sequence shown here is derived from an EMBL/GenBank/DDBJ whole genome shotgun (WGS) entry which is preliminary data.</text>
</comment>
<evidence type="ECO:0000256" key="4">
    <source>
        <dbReference type="ARBA" id="ARBA00023295"/>
    </source>
</evidence>
<reference evidence="5 6" key="1">
    <citation type="journal article" date="2012" name="BMC Genomics">
        <title>Tools to kill: Genome of one of the most destructive plant pathogenic fungi Macrophomina phaseolina.</title>
        <authorList>
            <person name="Islam M.S."/>
            <person name="Haque M.S."/>
            <person name="Islam M.M."/>
            <person name="Emdad E.M."/>
            <person name="Halim A."/>
            <person name="Hossen Q.M.M."/>
            <person name="Hossain M.Z."/>
            <person name="Ahmed B."/>
            <person name="Rahim S."/>
            <person name="Rahman M.S."/>
            <person name="Alam M.M."/>
            <person name="Hou S."/>
            <person name="Wan X."/>
            <person name="Saito J.A."/>
            <person name="Alam M."/>
        </authorList>
    </citation>
    <scope>NUCLEOTIDE SEQUENCE [LARGE SCALE GENOMIC DNA]</scope>
    <source>
        <strain evidence="5 6">MS6</strain>
    </source>
</reference>
<dbReference type="GO" id="GO:0009272">
    <property type="term" value="P:fungal-type cell wall biogenesis"/>
    <property type="evidence" value="ECO:0007669"/>
    <property type="project" value="TreeGrafter"/>
</dbReference>
<evidence type="ECO:0000313" key="5">
    <source>
        <dbReference type="EMBL" id="EKG17195.1"/>
    </source>
</evidence>
<organism evidence="5 6">
    <name type="scientific">Macrophomina phaseolina (strain MS6)</name>
    <name type="common">Charcoal rot fungus</name>
    <dbReference type="NCBI Taxonomy" id="1126212"/>
    <lineage>
        <taxon>Eukaryota</taxon>
        <taxon>Fungi</taxon>
        <taxon>Dikarya</taxon>
        <taxon>Ascomycota</taxon>
        <taxon>Pezizomycotina</taxon>
        <taxon>Dothideomycetes</taxon>
        <taxon>Dothideomycetes incertae sedis</taxon>
        <taxon>Botryosphaeriales</taxon>
        <taxon>Botryosphaeriaceae</taxon>
        <taxon>Macrophomina</taxon>
    </lineage>
</organism>
<proteinExistence type="predicted"/>
<evidence type="ECO:0000256" key="2">
    <source>
        <dbReference type="ARBA" id="ARBA00022801"/>
    </source>
</evidence>
<name>K2SK55_MACPH</name>
<dbReference type="VEuPathDB" id="FungiDB:MPH_05573"/>
<keyword evidence="1" id="KW-0732">Signal</keyword>
<dbReference type="EMBL" id="AHHD01000253">
    <property type="protein sequence ID" value="EKG17195.1"/>
    <property type="molecule type" value="Genomic_DNA"/>
</dbReference>